<protein>
    <recommendedName>
        <fullName evidence="3">Nephrocystin 3-like N-terminal domain-containing protein</fullName>
    </recommendedName>
</protein>
<reference evidence="4 5" key="1">
    <citation type="submission" date="2016-04" db="EMBL/GenBank/DDBJ databases">
        <title>A degradative enzymes factory behind the ericoid mycorrhizal symbiosis.</title>
        <authorList>
            <consortium name="DOE Joint Genome Institute"/>
            <person name="Martino E."/>
            <person name="Morin E."/>
            <person name="Grelet G."/>
            <person name="Kuo A."/>
            <person name="Kohler A."/>
            <person name="Daghino S."/>
            <person name="Barry K."/>
            <person name="Choi C."/>
            <person name="Cichocki N."/>
            <person name="Clum A."/>
            <person name="Copeland A."/>
            <person name="Hainaut M."/>
            <person name="Haridas S."/>
            <person name="Labutti K."/>
            <person name="Lindquist E."/>
            <person name="Lipzen A."/>
            <person name="Khouja H.-R."/>
            <person name="Murat C."/>
            <person name="Ohm R."/>
            <person name="Olson A."/>
            <person name="Spatafora J."/>
            <person name="Veneault-Fourrey C."/>
            <person name="Henrissat B."/>
            <person name="Grigoriev I."/>
            <person name="Martin F."/>
            <person name="Perotto S."/>
        </authorList>
    </citation>
    <scope>NUCLEOTIDE SEQUENCE [LARGE SCALE GENOMIC DNA]</scope>
    <source>
        <strain evidence="4 5">E</strain>
    </source>
</reference>
<dbReference type="InterPro" id="IPR027417">
    <property type="entry name" value="P-loop_NTPase"/>
</dbReference>
<dbReference type="SUPFAM" id="SSF52540">
    <property type="entry name" value="P-loop containing nucleoside triphosphate hydrolases"/>
    <property type="match status" value="1"/>
</dbReference>
<organism evidence="4 5">
    <name type="scientific">Hyaloscypha bicolor E</name>
    <dbReference type="NCBI Taxonomy" id="1095630"/>
    <lineage>
        <taxon>Eukaryota</taxon>
        <taxon>Fungi</taxon>
        <taxon>Dikarya</taxon>
        <taxon>Ascomycota</taxon>
        <taxon>Pezizomycotina</taxon>
        <taxon>Leotiomycetes</taxon>
        <taxon>Helotiales</taxon>
        <taxon>Hyaloscyphaceae</taxon>
        <taxon>Hyaloscypha</taxon>
        <taxon>Hyaloscypha bicolor</taxon>
    </lineage>
</organism>
<keyword evidence="5" id="KW-1185">Reference proteome</keyword>
<gene>
    <name evidence="4" type="ORF">K444DRAFT_663516</name>
</gene>
<dbReference type="InterPro" id="IPR056884">
    <property type="entry name" value="NPHP3-like_N"/>
</dbReference>
<dbReference type="Pfam" id="PF24883">
    <property type="entry name" value="NPHP3_N"/>
    <property type="match status" value="1"/>
</dbReference>
<dbReference type="RefSeq" id="XP_024736833.1">
    <property type="nucleotide sequence ID" value="XM_024886838.1"/>
</dbReference>
<dbReference type="PANTHER" id="PTHR10039:SF15">
    <property type="entry name" value="NACHT DOMAIN-CONTAINING PROTEIN"/>
    <property type="match status" value="1"/>
</dbReference>
<feature type="region of interest" description="Disordered" evidence="2">
    <location>
        <begin position="1343"/>
        <end position="1367"/>
    </location>
</feature>
<name>A0A2J6TA96_9HELO</name>
<evidence type="ECO:0000256" key="2">
    <source>
        <dbReference type="SAM" id="MobiDB-lite"/>
    </source>
</evidence>
<evidence type="ECO:0000256" key="1">
    <source>
        <dbReference type="ARBA" id="ARBA00022737"/>
    </source>
</evidence>
<dbReference type="OrthoDB" id="3550462at2759"/>
<dbReference type="PANTHER" id="PTHR10039">
    <property type="entry name" value="AMELOGENIN"/>
    <property type="match status" value="1"/>
</dbReference>
<dbReference type="Gene3D" id="3.40.50.300">
    <property type="entry name" value="P-loop containing nucleotide triphosphate hydrolases"/>
    <property type="match status" value="1"/>
</dbReference>
<dbReference type="Proteomes" id="UP000235371">
    <property type="component" value="Unassembled WGS sequence"/>
</dbReference>
<sequence length="1367" mass="154847">MESRQQRKEKLLSVEEIFAAAASKFQAGLSDEDKIECKVIQGPQDLVTALEQHIKSLESRHQSRLLAACTKIDDFGKAIKQYFEVVNIFVSSQPDWAGILRGAACFVFQLSCNYVMFFEKLAIMYQQMAEHLPSYHQHLDMLGGRAKNGKWGPSHERLVKSLSFVYTDIMQFCCDCRNLFYTKRMDIRSKAKIIMDLMWTPFDVRFSKILLRFDKHRKLFEGGLDDVYKQEMLWHYDAIEEELQGNAKAREASLEKIDKMEADELQSRKSAIRHWISAPSWRAIYNDACRSRTLRTGEWFFNDPTFCKWAESGDISSKEDFSHRVLIVSGKPGYGKTVLSSFVIDHLQEKLLCSGKDVVVFFHFDQQHRGFSCSSDAFRSVLTQLLHVYSANGERDLVDIASLIMNATGSGQNLASEEDVLDILGVYIKRCHPSYFVFDGMDECSNYTNFILDLEQLTSGTKAKILLFGRPHLRYPNVRLSDTNHILLSTRENLQDLKTYLHPHILALLDKKAIARKRPDDAGVIAAHLSHNSNSIFLWATLMVAYLKSPSLTSKERLDTIEQVNLFTGLDVMFTRILERVEKSTPRTQWNRIQNTFQMLTAALRPLEAKELKILMAVKRDTAMSEDDQIQDFDDSLVQMCGSLVEIRPDQTVAFIHLSVSEFLTQVGPRPSCPWPFHVQLHAAHRMMAIQCISYMLNEVPHSPLSGCSSTTITSELVDMRFPLLQYSALNWVSHVQHCLQFELIDDIKKLSTINEYKILLSQILKAVSSRELVSMWIETGWIFGIPPSLRNMPLIIKSALEILEVPHLGEVATLTAKLESLSTYMSNLELQWSRVLELNPNEIWLPSIQTFTKSELSVGSNVSSLVSLSSPEDVDAILLASKVSDSGSEVGVLKVWPSHKTRRSCQKLSPWKASYQIWSLETMKEIKIVRFEIPACHTSFQKDKYNADRQAFRLPVTFSPSLNLIAIGDVILQTNRAIKGTIDLVQPESQAIQVSSCHFFPTIDRWPNIPQKAVDSSQLLAEELNCHAHLRGSGEHDCYQWYHYSFSPDERFFLMLEGHGPPDIDVPGGPWVLNTFENSTPGSVKPLFKLVAMIQIGLRIFRASTWSDGSPLSSISCFHPSKPVLAVCASGRTSLWKFSEAGNKLIEVYGTSLNNMQFSKCGNYLYGLTIQDKIPVFLYIEPHLSNTIKSRSGALESPTAKQQLAITVQFEHLRDGASCSLVDAKERTLSSTTMPVFSKDRGQLQLSALRQNNNDGEVTLTTARADGTKLHETITKLPKSTSLEQSYSTLVPSNCHRNLRIVLNMAAQDSYLMGESADFALPLVLDRQRNTIPSFSWKDPNKRGLESYQECSGPSNPHYLKRSRYS</sequence>
<dbReference type="GeneID" id="36594915"/>
<accession>A0A2J6TA96</accession>
<proteinExistence type="predicted"/>
<evidence type="ECO:0000313" key="4">
    <source>
        <dbReference type="EMBL" id="PMD59929.1"/>
    </source>
</evidence>
<keyword evidence="1" id="KW-0677">Repeat</keyword>
<evidence type="ECO:0000259" key="3">
    <source>
        <dbReference type="Pfam" id="PF24883"/>
    </source>
</evidence>
<feature type="domain" description="Nephrocystin 3-like N-terminal" evidence="3">
    <location>
        <begin position="296"/>
        <end position="468"/>
    </location>
</feature>
<dbReference type="InParanoid" id="A0A2J6TA96"/>
<dbReference type="EMBL" id="KZ613803">
    <property type="protein sequence ID" value="PMD59929.1"/>
    <property type="molecule type" value="Genomic_DNA"/>
</dbReference>
<evidence type="ECO:0000313" key="5">
    <source>
        <dbReference type="Proteomes" id="UP000235371"/>
    </source>
</evidence>